<dbReference type="GO" id="GO:0015420">
    <property type="term" value="F:ABC-type vitamin B12 transporter activity"/>
    <property type="evidence" value="ECO:0007669"/>
    <property type="project" value="UniProtKB-UniRule"/>
</dbReference>
<dbReference type="RefSeq" id="WP_203388947.1">
    <property type="nucleotide sequence ID" value="NZ_CP064781.1"/>
</dbReference>
<organism evidence="10 11">
    <name type="scientific">Azospira restricta</name>
    <dbReference type="NCBI Taxonomy" id="404405"/>
    <lineage>
        <taxon>Bacteria</taxon>
        <taxon>Pseudomonadati</taxon>
        <taxon>Pseudomonadota</taxon>
        <taxon>Betaproteobacteria</taxon>
        <taxon>Rhodocyclales</taxon>
        <taxon>Rhodocyclaceae</taxon>
        <taxon>Azospira</taxon>
    </lineage>
</organism>
<evidence type="ECO:0000256" key="8">
    <source>
        <dbReference type="ARBA" id="ARBA00023136"/>
    </source>
</evidence>
<dbReference type="HAMAP" id="MF_00024">
    <property type="entry name" value="CobD_CbiB"/>
    <property type="match status" value="1"/>
</dbReference>
<keyword evidence="7 9" id="KW-1133">Transmembrane helix</keyword>
<dbReference type="PANTHER" id="PTHR34308:SF1">
    <property type="entry name" value="COBALAMIN BIOSYNTHESIS PROTEIN CBIB"/>
    <property type="match status" value="1"/>
</dbReference>
<dbReference type="GO" id="GO:0048472">
    <property type="term" value="F:threonine-phosphate decarboxylase activity"/>
    <property type="evidence" value="ECO:0007669"/>
    <property type="project" value="InterPro"/>
</dbReference>
<comment type="pathway">
    <text evidence="2 9">Cofactor biosynthesis; adenosylcobalamin biosynthesis.</text>
</comment>
<evidence type="ECO:0000313" key="11">
    <source>
        <dbReference type="Proteomes" id="UP000663444"/>
    </source>
</evidence>
<sequence length="309" mass="33087">MSLVSLILALLVEQARPLPYRRVVFEPLSRLADTLDGMFNAGERGQGVLAWVLGVGGLVLAAGGVFAALSALNPLLAVAWNVLVLYLTMGFRQFSHYYTDIQLALRMDDLPRARQLLAEWRGRPSDGLSSSDVARLSIEAALVGSHRHVFGVLLWFVLLPGPCGAVLYRAAAVFAEHWSRRSEDPAFGDFGGFAKQAFAVIDWLPLRATAAAFAVVGDFEDAVYCWRTQAAQWPDDGLGIVLASGAGALGVRLGMPVVEGGEVADRAELGTGDEADVDFMQSAVGLVWRAIVLWLLLLLLLGLASLVGG</sequence>
<feature type="transmembrane region" description="Helical" evidence="9">
    <location>
        <begin position="286"/>
        <end position="307"/>
    </location>
</feature>
<dbReference type="GO" id="GO:0009236">
    <property type="term" value="P:cobalamin biosynthetic process"/>
    <property type="evidence" value="ECO:0007669"/>
    <property type="project" value="UniProtKB-UniRule"/>
</dbReference>
<evidence type="ECO:0000256" key="5">
    <source>
        <dbReference type="ARBA" id="ARBA00022573"/>
    </source>
</evidence>
<accession>A0A974SRW4</accession>
<evidence type="ECO:0000256" key="6">
    <source>
        <dbReference type="ARBA" id="ARBA00022692"/>
    </source>
</evidence>
<keyword evidence="5 9" id="KW-0169">Cobalamin biosynthesis</keyword>
<dbReference type="NCBIfam" id="NF005792">
    <property type="entry name" value="PRK07630.1"/>
    <property type="match status" value="1"/>
</dbReference>
<protein>
    <recommendedName>
        <fullName evidence="9">Cobalamin biosynthesis protein CobD</fullName>
    </recommendedName>
</protein>
<keyword evidence="8 9" id="KW-0472">Membrane</keyword>
<evidence type="ECO:0000256" key="2">
    <source>
        <dbReference type="ARBA" id="ARBA00004953"/>
    </source>
</evidence>
<feature type="transmembrane region" description="Helical" evidence="9">
    <location>
        <begin position="152"/>
        <end position="171"/>
    </location>
</feature>
<dbReference type="Proteomes" id="UP000663444">
    <property type="component" value="Chromosome"/>
</dbReference>
<dbReference type="AlphaFoldDB" id="A0A974SRW4"/>
<proteinExistence type="inferred from homology"/>
<keyword evidence="4 9" id="KW-1003">Cell membrane</keyword>
<dbReference type="Pfam" id="PF03186">
    <property type="entry name" value="CobD_Cbib"/>
    <property type="match status" value="1"/>
</dbReference>
<feature type="transmembrane region" description="Helical" evidence="9">
    <location>
        <begin position="48"/>
        <end position="68"/>
    </location>
</feature>
<gene>
    <name evidence="9" type="primary">cobD</name>
    <name evidence="10" type="ORF">IWH25_08870</name>
</gene>
<comment type="subcellular location">
    <subcellularLocation>
        <location evidence="1 9">Cell membrane</location>
        <topology evidence="1 9">Multi-pass membrane protein</topology>
    </subcellularLocation>
</comment>
<keyword evidence="11" id="KW-1185">Reference proteome</keyword>
<dbReference type="PANTHER" id="PTHR34308">
    <property type="entry name" value="COBALAMIN BIOSYNTHESIS PROTEIN CBIB"/>
    <property type="match status" value="1"/>
</dbReference>
<reference evidence="10" key="1">
    <citation type="submission" date="2020-11" db="EMBL/GenBank/DDBJ databases">
        <title>Azospira restricta DSM 18626 genome sequence.</title>
        <authorList>
            <person name="Moe W.M."/>
        </authorList>
    </citation>
    <scope>NUCLEOTIDE SEQUENCE</scope>
    <source>
        <strain evidence="10">DSM 18626</strain>
    </source>
</reference>
<dbReference type="InterPro" id="IPR004485">
    <property type="entry name" value="Cobalamin_biosynth_CobD/CbiB"/>
</dbReference>
<comment type="similarity">
    <text evidence="3 9">Belongs to the CobD/CbiB family.</text>
</comment>
<evidence type="ECO:0000256" key="9">
    <source>
        <dbReference type="HAMAP-Rule" id="MF_00024"/>
    </source>
</evidence>
<evidence type="ECO:0000313" key="10">
    <source>
        <dbReference type="EMBL" id="QRJ65416.1"/>
    </source>
</evidence>
<dbReference type="GO" id="GO:0005886">
    <property type="term" value="C:plasma membrane"/>
    <property type="evidence" value="ECO:0007669"/>
    <property type="project" value="UniProtKB-SubCell"/>
</dbReference>
<keyword evidence="6 9" id="KW-0812">Transmembrane</keyword>
<feature type="transmembrane region" description="Helical" evidence="9">
    <location>
        <begin position="75"/>
        <end position="94"/>
    </location>
</feature>
<comment type="caution">
    <text evidence="9">Lacks conserved residue(s) required for the propagation of feature annotation.</text>
</comment>
<name>A0A974SRW4_9RHOO</name>
<dbReference type="KEGG" id="ares:IWH25_08870"/>
<evidence type="ECO:0000256" key="7">
    <source>
        <dbReference type="ARBA" id="ARBA00022989"/>
    </source>
</evidence>
<dbReference type="EMBL" id="CP064781">
    <property type="protein sequence ID" value="QRJ65416.1"/>
    <property type="molecule type" value="Genomic_DNA"/>
</dbReference>
<evidence type="ECO:0000256" key="3">
    <source>
        <dbReference type="ARBA" id="ARBA00006263"/>
    </source>
</evidence>
<comment type="function">
    <text evidence="9">Converts cobyric acid to cobinamide by the addition of aminopropanol on the F carboxylic group.</text>
</comment>
<evidence type="ECO:0000256" key="4">
    <source>
        <dbReference type="ARBA" id="ARBA00022475"/>
    </source>
</evidence>
<evidence type="ECO:0000256" key="1">
    <source>
        <dbReference type="ARBA" id="ARBA00004651"/>
    </source>
</evidence>